<evidence type="ECO:0000259" key="6">
    <source>
        <dbReference type="Pfam" id="PF15459"/>
    </source>
</evidence>
<accession>A0A7N0U9A6</accession>
<feature type="region of interest" description="Disordered" evidence="4">
    <location>
        <begin position="1"/>
        <end position="21"/>
    </location>
</feature>
<feature type="compositionally biased region" description="Polar residues" evidence="4">
    <location>
        <begin position="1"/>
        <end position="12"/>
    </location>
</feature>
<evidence type="ECO:0000313" key="7">
    <source>
        <dbReference type="EnsemblPlants" id="Kaladp0055s0477.1.v1.1"/>
    </source>
</evidence>
<sequence length="366" mass="42213">MSPPACQQSSMTKNKKKLKSVCGPVSPPEVDLKSVIHENSLFFDSLVELIPARFYLPADDDKPWFQGLNKAKKALAKKETKEKIKKARRDRLDPEKSSTSTLDLLKQNLEKEKIADKAGSDNDDVEIELNPMVCGSEDEESRSVTYEELRQRLRRKIEAMSSARNNSNPDKHDKEKDRLEHQERKRKRLAGSEDVRKLKEAKFTDNVEKDTTEAAKELTFGHVKLGDDDDQPGKKKRRVSKVKELERARKLEEAKKDPEKGEVIAKKHSWKAATSRAAGIKIHDDPKLLEKSLKKEKKKHEKNVDKWKDRTETQRKTVTEKQQKRADNIKGRKEQKRERKIAKREKKLLRPGFEGRKDQPLNGAKA</sequence>
<dbReference type="EnsemblPlants" id="Kaladp0055s0477.1.v1.1">
    <property type="protein sequence ID" value="Kaladp0055s0477.1.v1.1"/>
    <property type="gene ID" value="Kaladp0055s0477.v1.1"/>
</dbReference>
<evidence type="ECO:0000259" key="5">
    <source>
        <dbReference type="Pfam" id="PF04935"/>
    </source>
</evidence>
<dbReference type="Proteomes" id="UP000594263">
    <property type="component" value="Unplaced"/>
</dbReference>
<comment type="subcellular location">
    <subcellularLocation>
        <location evidence="1">Nucleus</location>
    </subcellularLocation>
</comment>
<dbReference type="GO" id="GO:0003723">
    <property type="term" value="F:RNA binding"/>
    <property type="evidence" value="ECO:0007669"/>
    <property type="project" value="TreeGrafter"/>
</dbReference>
<dbReference type="AlphaFoldDB" id="A0A7N0U9A6"/>
<evidence type="ECO:0008006" key="9">
    <source>
        <dbReference type="Google" id="ProtNLM"/>
    </source>
</evidence>
<dbReference type="GO" id="GO:0005730">
    <property type="term" value="C:nucleolus"/>
    <property type="evidence" value="ECO:0007669"/>
    <property type="project" value="TreeGrafter"/>
</dbReference>
<feature type="compositionally biased region" description="Basic and acidic residues" evidence="4">
    <location>
        <begin position="190"/>
        <end position="216"/>
    </location>
</feature>
<feature type="region of interest" description="Disordered" evidence="4">
    <location>
        <begin position="77"/>
        <end position="366"/>
    </location>
</feature>
<proteinExistence type="inferred from homology"/>
<name>A0A7N0U9A6_KALFE</name>
<feature type="compositionally biased region" description="Basic and acidic residues" evidence="4">
    <location>
        <begin position="108"/>
        <end position="120"/>
    </location>
</feature>
<evidence type="ECO:0000313" key="8">
    <source>
        <dbReference type="Proteomes" id="UP000594263"/>
    </source>
</evidence>
<keyword evidence="8" id="KW-1185">Reference proteome</keyword>
<dbReference type="GO" id="GO:0003677">
    <property type="term" value="F:DNA binding"/>
    <property type="evidence" value="ECO:0007669"/>
    <property type="project" value="TreeGrafter"/>
</dbReference>
<dbReference type="OMA" id="QKKRTDN"/>
<feature type="compositionally biased region" description="Basic and acidic residues" evidence="4">
    <location>
        <begin position="281"/>
        <end position="293"/>
    </location>
</feature>
<feature type="compositionally biased region" description="Basic and acidic residues" evidence="4">
    <location>
        <begin position="169"/>
        <end position="183"/>
    </location>
</feature>
<feature type="domain" description="Ribosomal RNA-processing protein 14/surfeit locus protein 6 C-terminal" evidence="5">
    <location>
        <begin position="161"/>
        <end position="340"/>
    </location>
</feature>
<evidence type="ECO:0000256" key="2">
    <source>
        <dbReference type="ARBA" id="ARBA00005904"/>
    </source>
</evidence>
<feature type="compositionally biased region" description="Basic and acidic residues" evidence="4">
    <location>
        <begin position="241"/>
        <end position="265"/>
    </location>
</feature>
<comment type="similarity">
    <text evidence="2">Belongs to the SURF6 family.</text>
</comment>
<dbReference type="PANTHER" id="PTHR14369:SF0">
    <property type="entry name" value="SURFEIT LOCUS PROTEIN 6"/>
    <property type="match status" value="1"/>
</dbReference>
<keyword evidence="3" id="KW-0539">Nucleus</keyword>
<dbReference type="InterPro" id="IPR007019">
    <property type="entry name" value="SURF6"/>
</dbReference>
<dbReference type="InterPro" id="IPR029190">
    <property type="entry name" value="Rrp14/SURF6_C"/>
</dbReference>
<dbReference type="Pfam" id="PF04935">
    <property type="entry name" value="SURF6"/>
    <property type="match status" value="1"/>
</dbReference>
<dbReference type="PANTHER" id="PTHR14369">
    <property type="entry name" value="SURFEIT LOCUS PROTEIN 6"/>
    <property type="match status" value="1"/>
</dbReference>
<evidence type="ECO:0000256" key="4">
    <source>
        <dbReference type="SAM" id="MobiDB-lite"/>
    </source>
</evidence>
<dbReference type="InterPro" id="IPR029188">
    <property type="entry name" value="Rrp14_N"/>
</dbReference>
<reference evidence="7" key="1">
    <citation type="submission" date="2021-01" db="UniProtKB">
        <authorList>
            <consortium name="EnsemblPlants"/>
        </authorList>
    </citation>
    <scope>IDENTIFICATION</scope>
</reference>
<organism evidence="7 8">
    <name type="scientific">Kalanchoe fedtschenkoi</name>
    <name type="common">Lavender scallops</name>
    <name type="synonym">South American air plant</name>
    <dbReference type="NCBI Taxonomy" id="63787"/>
    <lineage>
        <taxon>Eukaryota</taxon>
        <taxon>Viridiplantae</taxon>
        <taxon>Streptophyta</taxon>
        <taxon>Embryophyta</taxon>
        <taxon>Tracheophyta</taxon>
        <taxon>Spermatophyta</taxon>
        <taxon>Magnoliopsida</taxon>
        <taxon>eudicotyledons</taxon>
        <taxon>Gunneridae</taxon>
        <taxon>Pentapetalae</taxon>
        <taxon>Saxifragales</taxon>
        <taxon>Crassulaceae</taxon>
        <taxon>Kalanchoe</taxon>
    </lineage>
</organism>
<feature type="compositionally biased region" description="Basic residues" evidence="4">
    <location>
        <begin position="338"/>
        <end position="349"/>
    </location>
</feature>
<feature type="compositionally biased region" description="Basic and acidic residues" evidence="4">
    <location>
        <begin position="302"/>
        <end position="337"/>
    </location>
</feature>
<dbReference type="GO" id="GO:0042273">
    <property type="term" value="P:ribosomal large subunit biogenesis"/>
    <property type="evidence" value="ECO:0007669"/>
    <property type="project" value="TreeGrafter"/>
</dbReference>
<dbReference type="GO" id="GO:0042274">
    <property type="term" value="P:ribosomal small subunit biogenesis"/>
    <property type="evidence" value="ECO:0007669"/>
    <property type="project" value="TreeGrafter"/>
</dbReference>
<evidence type="ECO:0000256" key="1">
    <source>
        <dbReference type="ARBA" id="ARBA00004123"/>
    </source>
</evidence>
<feature type="domain" description="Ribosomal RNA-processing protein 14 N-terminal" evidence="6">
    <location>
        <begin position="36"/>
        <end position="95"/>
    </location>
</feature>
<dbReference type="Gramene" id="Kaladp0055s0477.1.v1.1">
    <property type="protein sequence ID" value="Kaladp0055s0477.1.v1.1"/>
    <property type="gene ID" value="Kaladp0055s0477.v1.1"/>
</dbReference>
<evidence type="ECO:0000256" key="3">
    <source>
        <dbReference type="ARBA" id="ARBA00023242"/>
    </source>
</evidence>
<protein>
    <recommendedName>
        <fullName evidence="9">Surfeit locus protein 6</fullName>
    </recommendedName>
</protein>
<feature type="compositionally biased region" description="Basic and acidic residues" evidence="4">
    <location>
        <begin position="141"/>
        <end position="151"/>
    </location>
</feature>
<dbReference type="Pfam" id="PF15459">
    <property type="entry name" value="RRP14"/>
    <property type="match status" value="1"/>
</dbReference>